<dbReference type="GO" id="GO:0008033">
    <property type="term" value="P:tRNA processing"/>
    <property type="evidence" value="ECO:0007669"/>
    <property type="project" value="UniProtKB-KW"/>
</dbReference>
<dbReference type="AlphaFoldDB" id="A0A2H5XAG7"/>
<evidence type="ECO:0000256" key="8">
    <source>
        <dbReference type="ARBA" id="ARBA00022741"/>
    </source>
</evidence>
<keyword evidence="8" id="KW-0547">Nucleotide-binding</keyword>
<keyword evidence="6" id="KW-0548">Nucleotidyltransferase</keyword>
<dbReference type="Gene3D" id="3.30.460.10">
    <property type="entry name" value="Beta Polymerase, domain 2"/>
    <property type="match status" value="1"/>
</dbReference>
<sequence length="442" mass="50375">MERLQSVDDTVSAVSGAHLLEQRLPSVVVALLRDIGAMAQGQGMTAYAVGGFVRDLLLGAPTLDVDIAVEGNGVALATAVAHRWQGRLTVHKRFLTATVQWMEHLSGFPLQRVDIATARKERYPQPAVLPEVEPASIADDLWRRDFSINAMALCLAPDRFGELIDLTGGYTDLQRGVIRALHDRSFIDDPTRIFRAVRYEQRFGFRIEPRTFRLLLSAKMFLTLLTRDRIKHELWRVLQEREPEKPLQRLQRLSVLALTVPELRVTPRRLTWLKRLRAWLRWCAEHLPDRKVRYEWALLLPLLSNAEAVTRFCYRFRLSERERGDALALLQALRRPTPKRPSGFVWWLNPLSLEGALAVAARWAGVADLLWRRYFLEWRDARPDITGDDLKAFGISGRSIAVGLKAALSVKLNRNADAHQQLRAALRAVRRCLAKQRKSDAG</sequence>
<proteinExistence type="inferred from homology"/>
<dbReference type="Proteomes" id="UP000236173">
    <property type="component" value="Unassembled WGS sequence"/>
</dbReference>
<gene>
    <name evidence="14" type="primary">cca_1</name>
    <name evidence="14" type="ORF">HRbin17_00681</name>
</gene>
<accession>A0A2H5XAG7</accession>
<dbReference type="CDD" id="cd05398">
    <property type="entry name" value="NT_ClassII-CCAase"/>
    <property type="match status" value="1"/>
</dbReference>
<keyword evidence="4 11" id="KW-0808">Transferase</keyword>
<evidence type="ECO:0000256" key="5">
    <source>
        <dbReference type="ARBA" id="ARBA00022694"/>
    </source>
</evidence>
<dbReference type="InterPro" id="IPR043519">
    <property type="entry name" value="NT_sf"/>
</dbReference>
<evidence type="ECO:0000256" key="2">
    <source>
        <dbReference type="ARBA" id="ARBA00007265"/>
    </source>
</evidence>
<evidence type="ECO:0000256" key="10">
    <source>
        <dbReference type="ARBA" id="ARBA00022884"/>
    </source>
</evidence>
<dbReference type="InterPro" id="IPR032828">
    <property type="entry name" value="PolyA_RNA-bd"/>
</dbReference>
<dbReference type="InterPro" id="IPR002646">
    <property type="entry name" value="PolA_pol_head_dom"/>
</dbReference>
<evidence type="ECO:0000256" key="1">
    <source>
        <dbReference type="ARBA" id="ARBA00001946"/>
    </source>
</evidence>
<evidence type="ECO:0000256" key="7">
    <source>
        <dbReference type="ARBA" id="ARBA00022723"/>
    </source>
</evidence>
<keyword evidence="9" id="KW-0460">Magnesium</keyword>
<evidence type="ECO:0000256" key="9">
    <source>
        <dbReference type="ARBA" id="ARBA00022842"/>
    </source>
</evidence>
<name>A0A2H5XAG7_9BACT</name>
<feature type="domain" description="Poly A polymerase head" evidence="12">
    <location>
        <begin position="46"/>
        <end position="179"/>
    </location>
</feature>
<protein>
    <submittedName>
        <fullName evidence="14">Multifunctional CCA protein</fullName>
    </submittedName>
</protein>
<comment type="caution">
    <text evidence="14">The sequence shown here is derived from an EMBL/GenBank/DDBJ whole genome shotgun (WGS) entry which is preliminary data.</text>
</comment>
<dbReference type="GO" id="GO:0000049">
    <property type="term" value="F:tRNA binding"/>
    <property type="evidence" value="ECO:0007669"/>
    <property type="project" value="UniProtKB-KW"/>
</dbReference>
<organism evidence="14 15">
    <name type="scientific">Candidatus Fervidibacter japonicus</name>
    <dbReference type="NCBI Taxonomy" id="2035412"/>
    <lineage>
        <taxon>Bacteria</taxon>
        <taxon>Candidatus Fervidibacterota</taxon>
        <taxon>Candidatus Fervidibacter</taxon>
    </lineage>
</organism>
<dbReference type="PANTHER" id="PTHR47788">
    <property type="entry name" value="POLYA POLYMERASE"/>
    <property type="match status" value="1"/>
</dbReference>
<dbReference type="GO" id="GO:0016779">
    <property type="term" value="F:nucleotidyltransferase activity"/>
    <property type="evidence" value="ECO:0007669"/>
    <property type="project" value="UniProtKB-KW"/>
</dbReference>
<evidence type="ECO:0000313" key="15">
    <source>
        <dbReference type="Proteomes" id="UP000236173"/>
    </source>
</evidence>
<dbReference type="InterPro" id="IPR052390">
    <property type="entry name" value="tRNA_nt/polyA_polymerase"/>
</dbReference>
<dbReference type="SUPFAM" id="SSF81891">
    <property type="entry name" value="Poly A polymerase C-terminal region-like"/>
    <property type="match status" value="1"/>
</dbReference>
<evidence type="ECO:0000256" key="3">
    <source>
        <dbReference type="ARBA" id="ARBA00022555"/>
    </source>
</evidence>
<comment type="cofactor">
    <cofactor evidence="1">
        <name>Mg(2+)</name>
        <dbReference type="ChEBI" id="CHEBI:18420"/>
    </cofactor>
</comment>
<evidence type="ECO:0000259" key="13">
    <source>
        <dbReference type="Pfam" id="PF12627"/>
    </source>
</evidence>
<evidence type="ECO:0000259" key="12">
    <source>
        <dbReference type="Pfam" id="PF01743"/>
    </source>
</evidence>
<dbReference type="Gene3D" id="1.10.3090.10">
    <property type="entry name" value="cca-adding enzyme, domain 2"/>
    <property type="match status" value="1"/>
</dbReference>
<dbReference type="Pfam" id="PF12627">
    <property type="entry name" value="PolyA_pol_RNAbd"/>
    <property type="match status" value="1"/>
</dbReference>
<dbReference type="EMBL" id="BEHT01000007">
    <property type="protein sequence ID" value="GBC98182.1"/>
    <property type="molecule type" value="Genomic_DNA"/>
</dbReference>
<feature type="domain" description="tRNA nucleotidyltransferase/poly(A) polymerase RNA and SrmB- binding" evidence="13">
    <location>
        <begin position="204"/>
        <end position="263"/>
    </location>
</feature>
<dbReference type="GO" id="GO:0000166">
    <property type="term" value="F:nucleotide binding"/>
    <property type="evidence" value="ECO:0007669"/>
    <property type="project" value="UniProtKB-KW"/>
</dbReference>
<comment type="similarity">
    <text evidence="2 11">Belongs to the tRNA nucleotidyltransferase/poly(A) polymerase family.</text>
</comment>
<dbReference type="Pfam" id="PF01743">
    <property type="entry name" value="PolyA_pol"/>
    <property type="match status" value="1"/>
</dbReference>
<dbReference type="SUPFAM" id="SSF81301">
    <property type="entry name" value="Nucleotidyltransferase"/>
    <property type="match status" value="1"/>
</dbReference>
<dbReference type="PANTHER" id="PTHR47788:SF1">
    <property type="entry name" value="A-ADDING TRNA NUCLEOTIDYLTRANSFERASE"/>
    <property type="match status" value="1"/>
</dbReference>
<keyword evidence="3" id="KW-0820">tRNA-binding</keyword>
<evidence type="ECO:0000256" key="11">
    <source>
        <dbReference type="RuleBase" id="RU003953"/>
    </source>
</evidence>
<keyword evidence="10 11" id="KW-0694">RNA-binding</keyword>
<reference evidence="15" key="1">
    <citation type="submission" date="2017-09" db="EMBL/GenBank/DDBJ databases">
        <title>Metaegenomics of thermophilic ammonia-oxidizing enrichment culture.</title>
        <authorList>
            <person name="Kato S."/>
            <person name="Suzuki K."/>
        </authorList>
    </citation>
    <scope>NUCLEOTIDE SEQUENCE [LARGE SCALE GENOMIC DNA]</scope>
</reference>
<evidence type="ECO:0000313" key="14">
    <source>
        <dbReference type="EMBL" id="GBC98182.1"/>
    </source>
</evidence>
<keyword evidence="7" id="KW-0479">Metal-binding</keyword>
<evidence type="ECO:0000256" key="4">
    <source>
        <dbReference type="ARBA" id="ARBA00022679"/>
    </source>
</evidence>
<dbReference type="GO" id="GO:0046872">
    <property type="term" value="F:metal ion binding"/>
    <property type="evidence" value="ECO:0007669"/>
    <property type="project" value="UniProtKB-KW"/>
</dbReference>
<keyword evidence="5" id="KW-0819">tRNA processing</keyword>
<evidence type="ECO:0000256" key="6">
    <source>
        <dbReference type="ARBA" id="ARBA00022695"/>
    </source>
</evidence>